<evidence type="ECO:0000256" key="2">
    <source>
        <dbReference type="ARBA" id="ARBA00023315"/>
    </source>
</evidence>
<proteinExistence type="predicted"/>
<dbReference type="EMBL" id="JAMQGM010000009">
    <property type="protein sequence ID" value="MCM2576594.1"/>
    <property type="molecule type" value="Genomic_DNA"/>
</dbReference>
<evidence type="ECO:0000313" key="4">
    <source>
        <dbReference type="EMBL" id="MCM2576594.1"/>
    </source>
</evidence>
<feature type="domain" description="N-acetyltransferase" evidence="3">
    <location>
        <begin position="3"/>
        <end position="147"/>
    </location>
</feature>
<sequence length="147" mass="16511">MHDAIRPAGPADAAAVRAVTEAAYRHYVERIGIRPAPMDANHEADIAAGRVHVTGEPASGVLVLVAEADHLFVESVAVHPDHQGYGAGRRLLDFADARARELGLPEIRLYTNVLMWENQRLYPRHGYEITERRVDGPYDRIHYRKRL</sequence>
<keyword evidence="1 4" id="KW-0808">Transferase</keyword>
<dbReference type="PROSITE" id="PS51186">
    <property type="entry name" value="GNAT"/>
    <property type="match status" value="1"/>
</dbReference>
<evidence type="ECO:0000313" key="5">
    <source>
        <dbReference type="Proteomes" id="UP001167160"/>
    </source>
</evidence>
<dbReference type="Gene3D" id="3.40.630.30">
    <property type="match status" value="1"/>
</dbReference>
<organism evidence="4 5">
    <name type="scientific">Streptomyces meridianus</name>
    <dbReference type="NCBI Taxonomy" id="2938945"/>
    <lineage>
        <taxon>Bacteria</taxon>
        <taxon>Bacillati</taxon>
        <taxon>Actinomycetota</taxon>
        <taxon>Actinomycetes</taxon>
        <taxon>Kitasatosporales</taxon>
        <taxon>Streptomycetaceae</taxon>
        <taxon>Streptomyces</taxon>
    </lineage>
</organism>
<dbReference type="EC" id="2.3.1.-" evidence="4"/>
<dbReference type="InterPro" id="IPR016181">
    <property type="entry name" value="Acyl_CoA_acyltransferase"/>
</dbReference>
<accession>A0ABT0X224</accession>
<dbReference type="Pfam" id="PF13508">
    <property type="entry name" value="Acetyltransf_7"/>
    <property type="match status" value="1"/>
</dbReference>
<dbReference type="InterPro" id="IPR000182">
    <property type="entry name" value="GNAT_dom"/>
</dbReference>
<evidence type="ECO:0000259" key="3">
    <source>
        <dbReference type="PROSITE" id="PS51186"/>
    </source>
</evidence>
<dbReference type="GO" id="GO:0016746">
    <property type="term" value="F:acyltransferase activity"/>
    <property type="evidence" value="ECO:0007669"/>
    <property type="project" value="UniProtKB-KW"/>
</dbReference>
<comment type="caution">
    <text evidence="4">The sequence shown here is derived from an EMBL/GenBank/DDBJ whole genome shotgun (WGS) entry which is preliminary data.</text>
</comment>
<dbReference type="PANTHER" id="PTHR43877">
    <property type="entry name" value="AMINOALKYLPHOSPHONATE N-ACETYLTRANSFERASE-RELATED-RELATED"/>
    <property type="match status" value="1"/>
</dbReference>
<dbReference type="RefSeq" id="WP_251409810.1">
    <property type="nucleotide sequence ID" value="NZ_JAMQGM010000009.1"/>
</dbReference>
<dbReference type="InterPro" id="IPR050832">
    <property type="entry name" value="Bact_Acetyltransf"/>
</dbReference>
<evidence type="ECO:0000256" key="1">
    <source>
        <dbReference type="ARBA" id="ARBA00022679"/>
    </source>
</evidence>
<gene>
    <name evidence="4" type="ORF">M1E25_04355</name>
</gene>
<keyword evidence="5" id="KW-1185">Reference proteome</keyword>
<dbReference type="Proteomes" id="UP001167160">
    <property type="component" value="Unassembled WGS sequence"/>
</dbReference>
<protein>
    <submittedName>
        <fullName evidence="4">GNAT family N-acetyltransferase</fullName>
        <ecNumber evidence="4">2.3.1.-</ecNumber>
    </submittedName>
</protein>
<dbReference type="CDD" id="cd04301">
    <property type="entry name" value="NAT_SF"/>
    <property type="match status" value="1"/>
</dbReference>
<dbReference type="SUPFAM" id="SSF55729">
    <property type="entry name" value="Acyl-CoA N-acyltransferases (Nat)"/>
    <property type="match status" value="1"/>
</dbReference>
<name>A0ABT0X224_9ACTN</name>
<keyword evidence="2 4" id="KW-0012">Acyltransferase</keyword>
<reference evidence="4" key="1">
    <citation type="journal article" date="2023" name="Int. J. Syst. Evol. Microbiol.">
        <title>Streptomyces meridianus sp. nov. isolated from brackish water of the Tagus estuary in Alcochete, Portugal.</title>
        <authorList>
            <person name="Santos J.D.N."/>
            <person name="Klimek D."/>
            <person name="Calusinska M."/>
            <person name="Lobo Da Cunha A."/>
            <person name="Catita J."/>
            <person name="Goncalves H."/>
            <person name="Gonzalez I."/>
            <person name="Reyes F."/>
            <person name="Lage O.M."/>
        </authorList>
    </citation>
    <scope>NUCLEOTIDE SEQUENCE</scope>
    <source>
        <strain evidence="4">MTZ3.1</strain>
    </source>
</reference>